<dbReference type="EnsemblMetazoa" id="XM_031000504">
    <property type="protein sequence ID" value="XP_030856364"/>
    <property type="gene ID" value="LOC577810"/>
</dbReference>
<keyword evidence="7 10" id="KW-0012">Acyltransferase</keyword>
<dbReference type="InterPro" id="IPR042572">
    <property type="entry name" value="Carn_acyl_trans_N"/>
</dbReference>
<evidence type="ECO:0000313" key="14">
    <source>
        <dbReference type="Proteomes" id="UP000007110"/>
    </source>
</evidence>
<feature type="compositionally biased region" description="Polar residues" evidence="11">
    <location>
        <begin position="407"/>
        <end position="422"/>
    </location>
</feature>
<dbReference type="AlphaFoldDB" id="A0A7M7PW02"/>
<dbReference type="CTD" id="1376"/>
<dbReference type="GO" id="GO:0004095">
    <property type="term" value="F:carnitine O-palmitoyltransferase activity"/>
    <property type="evidence" value="ECO:0000318"/>
    <property type="project" value="GO_Central"/>
</dbReference>
<dbReference type="InterPro" id="IPR039551">
    <property type="entry name" value="Cho/carn_acyl_trans"/>
</dbReference>
<reference evidence="14" key="1">
    <citation type="submission" date="2015-02" db="EMBL/GenBank/DDBJ databases">
        <title>Genome sequencing for Strongylocentrotus purpuratus.</title>
        <authorList>
            <person name="Murali S."/>
            <person name="Liu Y."/>
            <person name="Vee V."/>
            <person name="English A."/>
            <person name="Wang M."/>
            <person name="Skinner E."/>
            <person name="Han Y."/>
            <person name="Muzny D.M."/>
            <person name="Worley K.C."/>
            <person name="Gibbs R.A."/>
        </authorList>
    </citation>
    <scope>NUCLEOTIDE SEQUENCE</scope>
</reference>
<evidence type="ECO:0000313" key="13">
    <source>
        <dbReference type="EnsemblMetazoa" id="XP_030856364"/>
    </source>
</evidence>
<keyword evidence="5" id="KW-0276">Fatty acid metabolism</keyword>
<keyword evidence="14" id="KW-1185">Reference proteome</keyword>
<evidence type="ECO:0000256" key="3">
    <source>
        <dbReference type="ARBA" id="ARBA00022448"/>
    </source>
</evidence>
<dbReference type="KEGG" id="spu:577810"/>
<evidence type="ECO:0000256" key="4">
    <source>
        <dbReference type="ARBA" id="ARBA00022679"/>
    </source>
</evidence>
<dbReference type="RefSeq" id="XP_030856364.1">
    <property type="nucleotide sequence ID" value="XM_031000504.1"/>
</dbReference>
<reference evidence="13" key="2">
    <citation type="submission" date="2021-01" db="UniProtKB">
        <authorList>
            <consortium name="EnsemblMetazoa"/>
        </authorList>
    </citation>
    <scope>IDENTIFICATION</scope>
</reference>
<evidence type="ECO:0000256" key="8">
    <source>
        <dbReference type="ARBA" id="ARBA00048999"/>
    </source>
</evidence>
<dbReference type="Proteomes" id="UP000007110">
    <property type="component" value="Unassembled WGS sequence"/>
</dbReference>
<name>A0A7M7PW02_STRPU</name>
<dbReference type="FunFam" id="1.10.275.20:FF:000001">
    <property type="entry name" value="carnitine O-palmitoyltransferase 2, mitochondrial"/>
    <property type="match status" value="1"/>
</dbReference>
<dbReference type="PANTHER" id="PTHR22589">
    <property type="entry name" value="CARNITINE O-ACYLTRANSFERASE"/>
    <property type="match status" value="1"/>
</dbReference>
<evidence type="ECO:0000256" key="10">
    <source>
        <dbReference type="RuleBase" id="RU003801"/>
    </source>
</evidence>
<dbReference type="Gene3D" id="3.30.559.70">
    <property type="entry name" value="Choline/Carnitine o-acyltransferase, domain 2"/>
    <property type="match status" value="1"/>
</dbReference>
<protein>
    <recommendedName>
        <fullName evidence="12">Choline/carnitine acyltransferase domain-containing protein</fullName>
    </recommendedName>
</protein>
<proteinExistence type="inferred from homology"/>
<evidence type="ECO:0000256" key="7">
    <source>
        <dbReference type="ARBA" id="ARBA00023315"/>
    </source>
</evidence>
<organism evidence="13 14">
    <name type="scientific">Strongylocentrotus purpuratus</name>
    <name type="common">Purple sea urchin</name>
    <dbReference type="NCBI Taxonomy" id="7668"/>
    <lineage>
        <taxon>Eukaryota</taxon>
        <taxon>Metazoa</taxon>
        <taxon>Echinodermata</taxon>
        <taxon>Eleutherozoa</taxon>
        <taxon>Echinozoa</taxon>
        <taxon>Echinoidea</taxon>
        <taxon>Euechinoidea</taxon>
        <taxon>Echinacea</taxon>
        <taxon>Camarodonta</taxon>
        <taxon>Echinidea</taxon>
        <taxon>Strongylocentrotidae</taxon>
        <taxon>Strongylocentrotus</taxon>
    </lineage>
</organism>
<dbReference type="UniPathway" id="UPA00659"/>
<dbReference type="Gene3D" id="1.10.275.20">
    <property type="entry name" value="Choline/Carnitine o-acyltransferase"/>
    <property type="match status" value="1"/>
</dbReference>
<keyword evidence="3" id="KW-0813">Transport</keyword>
<dbReference type="GeneID" id="577810"/>
<dbReference type="InParanoid" id="A0A7M7PW02"/>
<feature type="region of interest" description="Disordered" evidence="11">
    <location>
        <begin position="402"/>
        <end position="424"/>
    </location>
</feature>
<evidence type="ECO:0000259" key="12">
    <source>
        <dbReference type="Pfam" id="PF00755"/>
    </source>
</evidence>
<feature type="domain" description="Choline/carnitine acyltransferase" evidence="12">
    <location>
        <begin position="59"/>
        <end position="648"/>
    </location>
</feature>
<dbReference type="SUPFAM" id="SSF52777">
    <property type="entry name" value="CoA-dependent acyltransferases"/>
    <property type="match status" value="2"/>
</dbReference>
<comment type="catalytic activity">
    <reaction evidence="8">
        <text>4,8-dimethylnonanoyl-CoA + (R)-carnitine = O-4,8-dimethylnonanoyl-(R)-carnitine + CoA</text>
        <dbReference type="Rhea" id="RHEA:44860"/>
        <dbReference type="ChEBI" id="CHEBI:16347"/>
        <dbReference type="ChEBI" id="CHEBI:57287"/>
        <dbReference type="ChEBI" id="CHEBI:77061"/>
        <dbReference type="ChEBI" id="CHEBI:84654"/>
    </reaction>
</comment>
<evidence type="ECO:0000256" key="6">
    <source>
        <dbReference type="ARBA" id="ARBA00023098"/>
    </source>
</evidence>
<dbReference type="GO" id="GO:0006635">
    <property type="term" value="P:fatty acid beta-oxidation"/>
    <property type="evidence" value="ECO:0000318"/>
    <property type="project" value="GO_Central"/>
</dbReference>
<dbReference type="PROSITE" id="PS00440">
    <property type="entry name" value="ACYLTRANSF_C_2"/>
    <property type="match status" value="1"/>
</dbReference>
<sequence>MAGIQRLVTAEHLRSNLRCLQVASSWRAFQSFRKSSTSSDYIQDSIVPTMHFQHSLPRLPIPKLSYTCRRYLKSQEPVLTPEVYAATKKIVQDFEKGEGNSLNSQLIAQNKRNKHTSYISGPWFDMYLESRASIVLNFNPYMAYKFDERPEYNDQLIRSSNIVVSAMRLMKTLREGKLEPEVYHLNPKKSDTESFRKIARWMPQSIAAYYAILNKAFPLDMSQYFRLFNSTRVPQIGRDELVTDDSGRHLLVVRNGHYYTFDVIDQDGSIVSPADIQANLQYILNDNTPRPDAPVGYLTAENRDVWANVRTKIVDTSENNAQVMKMIDSAVFCLCLDDTSPDGPEDMTRNMLYGDAAYRWFDKSFQIIVCKNGLMSVNFEHAWGDGVAVLRLFNETFKDMNERPAVSPSSQPSNTDPSQGVNRLTLDLEPGVSNAINTARDNYEAATSKLCIDAYQHMDFGKNFLKTCKISPDSVMQLSFQMAYLRMTGQVGATYESCSTAAFKHGRTETLRSATQETTRCSQAFLKDSSASLEEKRRLLQECSDIHNQLTKEAAMGQGWDRHLFALRTLAAKEGKTPAIFADPAYSFINHIILSTSTLSAPAVLAGGFAPVVPNGLGIGYTALDDSVGCNITSYPDSLNASDFVACLIDCWKDIQDVLSKTNKQ</sequence>
<comment type="pathway">
    <text evidence="1">Lipid metabolism; fatty acid beta-oxidation.</text>
</comment>
<dbReference type="PANTHER" id="PTHR22589:SF16">
    <property type="entry name" value="CARNITINE O-PALMITOYLTRANSFERASE 2, MITOCHONDRIAL"/>
    <property type="match status" value="1"/>
</dbReference>
<evidence type="ECO:0000256" key="5">
    <source>
        <dbReference type="ARBA" id="ARBA00022832"/>
    </source>
</evidence>
<dbReference type="Pfam" id="PF00755">
    <property type="entry name" value="Carn_acyltransf"/>
    <property type="match status" value="1"/>
</dbReference>
<comment type="similarity">
    <text evidence="2 10">Belongs to the carnitine/choline acetyltransferase family.</text>
</comment>
<feature type="active site" description="Proton acceptor" evidence="9">
    <location>
        <position position="381"/>
    </location>
</feature>
<evidence type="ECO:0000256" key="9">
    <source>
        <dbReference type="PIRSR" id="PIRSR600542-1"/>
    </source>
</evidence>
<dbReference type="Gene3D" id="3.30.559.10">
    <property type="entry name" value="Chloramphenicol acetyltransferase-like domain"/>
    <property type="match status" value="1"/>
</dbReference>
<dbReference type="OMA" id="HILVMRR"/>
<dbReference type="InterPro" id="IPR042231">
    <property type="entry name" value="Cho/carn_acyl_trans_2"/>
</dbReference>
<evidence type="ECO:0000256" key="2">
    <source>
        <dbReference type="ARBA" id="ARBA00005232"/>
    </source>
</evidence>
<accession>A0A7M7PW02</accession>
<dbReference type="GO" id="GO:0005739">
    <property type="term" value="C:mitochondrion"/>
    <property type="evidence" value="ECO:0000318"/>
    <property type="project" value="GO_Central"/>
</dbReference>
<dbReference type="FunCoup" id="A0A7M7PW02">
    <property type="interactions" value="2053"/>
</dbReference>
<keyword evidence="6" id="KW-0443">Lipid metabolism</keyword>
<keyword evidence="4 10" id="KW-0808">Transferase</keyword>
<dbReference type="InterPro" id="IPR023213">
    <property type="entry name" value="CAT-like_dom_sf"/>
</dbReference>
<dbReference type="OrthoDB" id="240216at2759"/>
<evidence type="ECO:0000256" key="11">
    <source>
        <dbReference type="SAM" id="MobiDB-lite"/>
    </source>
</evidence>
<dbReference type="InterPro" id="IPR000542">
    <property type="entry name" value="Carn_acyl_trans"/>
</dbReference>
<evidence type="ECO:0000256" key="1">
    <source>
        <dbReference type="ARBA" id="ARBA00005005"/>
    </source>
</evidence>
<dbReference type="Gene3D" id="1.20.1280.180">
    <property type="match status" value="1"/>
</dbReference>